<keyword evidence="1" id="KW-0678">Repressor</keyword>
<dbReference type="SUPFAM" id="SSF48498">
    <property type="entry name" value="Tetracyclin repressor-like, C-terminal domain"/>
    <property type="match status" value="1"/>
</dbReference>
<dbReference type="InterPro" id="IPR001647">
    <property type="entry name" value="HTH_TetR"/>
</dbReference>
<evidence type="ECO:0000256" key="4">
    <source>
        <dbReference type="ARBA" id="ARBA00023163"/>
    </source>
</evidence>
<dbReference type="RefSeq" id="WP_432705113.1">
    <property type="nucleotide sequence ID" value="NZ_BSRT01000001.1"/>
</dbReference>
<dbReference type="Pfam" id="PF13977">
    <property type="entry name" value="TetR_C_6"/>
    <property type="match status" value="1"/>
</dbReference>
<sequence length="202" mass="21880">MREGDNVPKIVDHDQRRSEIVEAFLAVVARDGLSAATSRAIAAELGIGTGALWHYFDGFDEVAAGAYMRITERTNDRIAAATAGLRGLDAFYAMIREILPLTKETRDEAFVVVAFWGRLAANSKIDQSRADVGDNWGGQIAGRLAEAIEDGVLTATIPIPEVVEVVLMICIGQQVSAVMADPMVDAGRRLAMIDHCLSPWRP</sequence>
<gene>
    <name evidence="7" type="ORF">SAMN06264365_102206</name>
</gene>
<evidence type="ECO:0000256" key="3">
    <source>
        <dbReference type="ARBA" id="ARBA00023125"/>
    </source>
</evidence>
<evidence type="ECO:0000256" key="2">
    <source>
        <dbReference type="ARBA" id="ARBA00023015"/>
    </source>
</evidence>
<protein>
    <submittedName>
        <fullName evidence="7">Transcriptional regulator, TetR family</fullName>
    </submittedName>
</protein>
<evidence type="ECO:0000256" key="1">
    <source>
        <dbReference type="ARBA" id="ARBA00022491"/>
    </source>
</evidence>
<dbReference type="InterPro" id="IPR036271">
    <property type="entry name" value="Tet_transcr_reg_TetR-rel_C_sf"/>
</dbReference>
<dbReference type="PANTHER" id="PTHR30055">
    <property type="entry name" value="HTH-TYPE TRANSCRIPTIONAL REGULATOR RUTR"/>
    <property type="match status" value="1"/>
</dbReference>
<dbReference type="InterPro" id="IPR039538">
    <property type="entry name" value="BetI_C"/>
</dbReference>
<organism evidence="7 8">
    <name type="scientific">Actinoplanes regularis</name>
    <dbReference type="NCBI Taxonomy" id="52697"/>
    <lineage>
        <taxon>Bacteria</taxon>
        <taxon>Bacillati</taxon>
        <taxon>Actinomycetota</taxon>
        <taxon>Actinomycetes</taxon>
        <taxon>Micromonosporales</taxon>
        <taxon>Micromonosporaceae</taxon>
        <taxon>Actinoplanes</taxon>
    </lineage>
</organism>
<dbReference type="PROSITE" id="PS50977">
    <property type="entry name" value="HTH_TETR_2"/>
    <property type="match status" value="1"/>
</dbReference>
<evidence type="ECO:0000259" key="6">
    <source>
        <dbReference type="PROSITE" id="PS50977"/>
    </source>
</evidence>
<dbReference type="SUPFAM" id="SSF46689">
    <property type="entry name" value="Homeodomain-like"/>
    <property type="match status" value="1"/>
</dbReference>
<dbReference type="Proteomes" id="UP000198415">
    <property type="component" value="Unassembled WGS sequence"/>
</dbReference>
<reference evidence="7 8" key="1">
    <citation type="submission" date="2017-06" db="EMBL/GenBank/DDBJ databases">
        <authorList>
            <person name="Kim H.J."/>
            <person name="Triplett B.A."/>
        </authorList>
    </citation>
    <scope>NUCLEOTIDE SEQUENCE [LARGE SCALE GENOMIC DNA]</scope>
    <source>
        <strain evidence="7 8">DSM 43151</strain>
    </source>
</reference>
<dbReference type="Gene3D" id="1.10.357.10">
    <property type="entry name" value="Tetracycline Repressor, domain 2"/>
    <property type="match status" value="1"/>
</dbReference>
<keyword evidence="2" id="KW-0805">Transcription regulation</keyword>
<evidence type="ECO:0000256" key="5">
    <source>
        <dbReference type="PROSITE-ProRule" id="PRU00335"/>
    </source>
</evidence>
<feature type="domain" description="HTH tetR-type" evidence="6">
    <location>
        <begin position="14"/>
        <end position="74"/>
    </location>
</feature>
<dbReference type="AlphaFoldDB" id="A0A238W6R4"/>
<dbReference type="Pfam" id="PF00440">
    <property type="entry name" value="TetR_N"/>
    <property type="match status" value="1"/>
</dbReference>
<feature type="DNA-binding region" description="H-T-H motif" evidence="5">
    <location>
        <begin position="37"/>
        <end position="56"/>
    </location>
</feature>
<dbReference type="InterPro" id="IPR009057">
    <property type="entry name" value="Homeodomain-like_sf"/>
</dbReference>
<evidence type="ECO:0000313" key="8">
    <source>
        <dbReference type="Proteomes" id="UP000198415"/>
    </source>
</evidence>
<evidence type="ECO:0000313" key="7">
    <source>
        <dbReference type="EMBL" id="SNR42111.1"/>
    </source>
</evidence>
<accession>A0A238W6R4</accession>
<dbReference type="EMBL" id="FZNR01000002">
    <property type="protein sequence ID" value="SNR42111.1"/>
    <property type="molecule type" value="Genomic_DNA"/>
</dbReference>
<keyword evidence="8" id="KW-1185">Reference proteome</keyword>
<dbReference type="InterPro" id="IPR050109">
    <property type="entry name" value="HTH-type_TetR-like_transc_reg"/>
</dbReference>
<keyword evidence="4" id="KW-0804">Transcription</keyword>
<dbReference type="GO" id="GO:0003700">
    <property type="term" value="F:DNA-binding transcription factor activity"/>
    <property type="evidence" value="ECO:0007669"/>
    <property type="project" value="TreeGrafter"/>
</dbReference>
<proteinExistence type="predicted"/>
<dbReference type="GO" id="GO:0000976">
    <property type="term" value="F:transcription cis-regulatory region binding"/>
    <property type="evidence" value="ECO:0007669"/>
    <property type="project" value="TreeGrafter"/>
</dbReference>
<dbReference type="PANTHER" id="PTHR30055:SF234">
    <property type="entry name" value="HTH-TYPE TRANSCRIPTIONAL REGULATOR BETI"/>
    <property type="match status" value="1"/>
</dbReference>
<keyword evidence="3 5" id="KW-0238">DNA-binding</keyword>
<name>A0A238W6R4_9ACTN</name>